<dbReference type="KEGG" id="aoz:HUE56_00820"/>
<organism evidence="5 6">
    <name type="scientific">Azospirillum oryzae</name>
    <dbReference type="NCBI Taxonomy" id="286727"/>
    <lineage>
        <taxon>Bacteria</taxon>
        <taxon>Pseudomonadati</taxon>
        <taxon>Pseudomonadota</taxon>
        <taxon>Alphaproteobacteria</taxon>
        <taxon>Rhodospirillales</taxon>
        <taxon>Azospirillaceae</taxon>
        <taxon>Azospirillum</taxon>
    </lineage>
</organism>
<dbReference type="InterPro" id="IPR033248">
    <property type="entry name" value="Transketolase_C"/>
</dbReference>
<evidence type="ECO:0000256" key="2">
    <source>
        <dbReference type="ARBA" id="ARBA00023002"/>
    </source>
</evidence>
<dbReference type="Pfam" id="PF02780">
    <property type="entry name" value="Transketolase_C"/>
    <property type="match status" value="1"/>
</dbReference>
<dbReference type="Pfam" id="PF02779">
    <property type="entry name" value="Transket_pyr"/>
    <property type="match status" value="1"/>
</dbReference>
<evidence type="ECO:0000256" key="1">
    <source>
        <dbReference type="ARBA" id="ARBA00001964"/>
    </source>
</evidence>
<reference evidence="5 6" key="1">
    <citation type="submission" date="2020-06" db="EMBL/GenBank/DDBJ databases">
        <title>Complete genome of Azosprillum oryzae KACC14407.</title>
        <authorList>
            <person name="Kim M."/>
            <person name="Park Y.-J."/>
            <person name="Shin J.-H."/>
        </authorList>
    </citation>
    <scope>NUCLEOTIDE SEQUENCE [LARGE SCALE GENOMIC DNA]</scope>
    <source>
        <strain evidence="5 6">KACC 14407</strain>
        <plasmid evidence="5 6">unnamed1</plasmid>
    </source>
</reference>
<sequence>MAEARILNVAEALREATDVAMEHDPRIFVMGEGVSDPKAIFGTTAGLAERYGAARVMEMPIAENGFTGVAIGAAIMGRRPLIVHQRVDFALLSLEQLFNNAAKTCYVTGGHHTVPLVVRMIVGRGWGQGPAHSQSLEPLFAMIPGLKVVMPTTAREAKGQLIAALEDPNPVIMIEHRWVHYATGHVPAGRYTVPLDGPRRVREGGDVTIVATSYMLLEALRAAETLEKAGISADVIDMAVLRPFAPEPIVDSVRRTGRLLFIDTGFRQFGIGAEVVATVVEQAFGSLVTPPVRLGLPEHPTPSSRALLTDFYPTALSIIDAAAALTGIEPARIAAPRAALAAELAKLPVDVPHPTFRGPF</sequence>
<dbReference type="SMART" id="SM00861">
    <property type="entry name" value="Transket_pyr"/>
    <property type="match status" value="1"/>
</dbReference>
<dbReference type="InterPro" id="IPR029061">
    <property type="entry name" value="THDP-binding"/>
</dbReference>
<dbReference type="PANTHER" id="PTHR43257">
    <property type="entry name" value="PYRUVATE DEHYDROGENASE E1 COMPONENT BETA SUBUNIT"/>
    <property type="match status" value="1"/>
</dbReference>
<keyword evidence="3" id="KW-0786">Thiamine pyrophosphate</keyword>
<proteinExistence type="predicted"/>
<dbReference type="InterPro" id="IPR009014">
    <property type="entry name" value="Transketo_C/PFOR_II"/>
</dbReference>
<gene>
    <name evidence="5" type="ORF">HUE56_00820</name>
</gene>
<name>A0A6N1ABJ0_9PROT</name>
<evidence type="ECO:0000259" key="4">
    <source>
        <dbReference type="SMART" id="SM00861"/>
    </source>
</evidence>
<dbReference type="Gene3D" id="3.40.50.970">
    <property type="match status" value="1"/>
</dbReference>
<dbReference type="PANTHER" id="PTHR43257:SF2">
    <property type="entry name" value="PYRUVATE DEHYDROGENASE E1 COMPONENT SUBUNIT BETA"/>
    <property type="match status" value="1"/>
</dbReference>
<dbReference type="SUPFAM" id="SSF52922">
    <property type="entry name" value="TK C-terminal domain-like"/>
    <property type="match status" value="1"/>
</dbReference>
<evidence type="ECO:0000313" key="6">
    <source>
        <dbReference type="Proteomes" id="UP000509702"/>
    </source>
</evidence>
<evidence type="ECO:0000256" key="3">
    <source>
        <dbReference type="ARBA" id="ARBA00023052"/>
    </source>
</evidence>
<dbReference type="SUPFAM" id="SSF52518">
    <property type="entry name" value="Thiamin diphosphate-binding fold (THDP-binding)"/>
    <property type="match status" value="1"/>
</dbReference>
<dbReference type="RefSeq" id="WP_149200358.1">
    <property type="nucleotide sequence ID" value="NZ_BSOV01000032.1"/>
</dbReference>
<comment type="cofactor">
    <cofactor evidence="1">
        <name>thiamine diphosphate</name>
        <dbReference type="ChEBI" id="CHEBI:58937"/>
    </cofactor>
</comment>
<dbReference type="InterPro" id="IPR005475">
    <property type="entry name" value="Transketolase-like_Pyr-bd"/>
</dbReference>
<dbReference type="EMBL" id="CP054615">
    <property type="protein sequence ID" value="QKS49085.1"/>
    <property type="molecule type" value="Genomic_DNA"/>
</dbReference>
<dbReference type="Proteomes" id="UP000509702">
    <property type="component" value="Plasmid unnamed1"/>
</dbReference>
<dbReference type="CDD" id="cd07036">
    <property type="entry name" value="TPP_PYR_E1-PDHc-beta_like"/>
    <property type="match status" value="1"/>
</dbReference>
<dbReference type="GO" id="GO:0016491">
    <property type="term" value="F:oxidoreductase activity"/>
    <property type="evidence" value="ECO:0007669"/>
    <property type="project" value="UniProtKB-KW"/>
</dbReference>
<keyword evidence="6" id="KW-1185">Reference proteome</keyword>
<dbReference type="AlphaFoldDB" id="A0A6N1ABJ0"/>
<geneLocation type="plasmid" evidence="5 6">
    <name>unnamed1</name>
</geneLocation>
<keyword evidence="2" id="KW-0560">Oxidoreductase</keyword>
<protein>
    <submittedName>
        <fullName evidence="5">Alpha-ketoacid dehydrogenase subunit beta</fullName>
    </submittedName>
</protein>
<evidence type="ECO:0000313" key="5">
    <source>
        <dbReference type="EMBL" id="QKS49085.1"/>
    </source>
</evidence>
<dbReference type="Gene3D" id="3.40.50.920">
    <property type="match status" value="1"/>
</dbReference>
<accession>A0A6N1ABJ0</accession>
<dbReference type="OrthoDB" id="9780894at2"/>
<keyword evidence="5" id="KW-0614">Plasmid</keyword>
<feature type="domain" description="Transketolase-like pyrimidine-binding" evidence="4">
    <location>
        <begin position="7"/>
        <end position="181"/>
    </location>
</feature>